<reference evidence="3 4" key="1">
    <citation type="submission" date="2019-10" db="EMBL/GenBank/DDBJ databases">
        <title>Nocardia macrotermitis sp. nov. and Nocardia aurantia sp. nov., isolated from the gut of fungus growing-termite Macrotermes natalensis.</title>
        <authorList>
            <person name="Benndorf R."/>
            <person name="Schwitalla J."/>
            <person name="Martin K."/>
            <person name="De Beer W."/>
            <person name="Kaster A.-K."/>
            <person name="Vollmers J."/>
            <person name="Poulsen M."/>
            <person name="Beemelmanns C."/>
        </authorList>
    </citation>
    <scope>NUCLEOTIDE SEQUENCE [LARGE SCALE GENOMIC DNA]</scope>
    <source>
        <strain evidence="3 4">RB56</strain>
    </source>
</reference>
<dbReference type="InterPro" id="IPR003399">
    <property type="entry name" value="Mce/MlaD"/>
</dbReference>
<evidence type="ECO:0000313" key="4">
    <source>
        <dbReference type="Proteomes" id="UP000431401"/>
    </source>
</evidence>
<dbReference type="RefSeq" id="WP_319942687.1">
    <property type="nucleotide sequence ID" value="NZ_WEGI01000003.1"/>
</dbReference>
<sequence>MPFLTRSGRRTAPAATTDAARRRTEIRWGVAGIGAILVLVAALGVVAATGTASEHTYTAELTRADAVRPGDDVRIAGIPVGKVKALTLLRDRVRMTFSVADGVFLGDRTTLDVRMLTVVGGYYIAAEPAGTAPLGSKVIPPQRVTTPYNLTQAFQDAVTPVREVDGDTLRKNLAALAGSIGNSPDALRAAIRAADDLVAIMNKQNADISATLSIADDYLTALDANAGVLGQLIGTLHALENIVENNKTQISRSLSDLATVLHDATPLGRAWDETLRQRARPLADAVPKLEQLGTGMNALLDSLRGLEQRLLPYLPPGGGVTVDQSAATIAPPAICVPIPGGSC</sequence>
<comment type="caution">
    <text evidence="3">The sequence shown here is derived from an EMBL/GenBank/DDBJ whole genome shotgun (WGS) entry which is preliminary data.</text>
</comment>
<dbReference type="InterPro" id="IPR052336">
    <property type="entry name" value="MlaD_Phospholipid_Transporter"/>
</dbReference>
<evidence type="ECO:0000259" key="2">
    <source>
        <dbReference type="Pfam" id="PF02470"/>
    </source>
</evidence>
<name>A0A7K0DK05_9NOCA</name>
<feature type="domain" description="Mce/MlaD" evidence="2">
    <location>
        <begin position="55"/>
        <end position="128"/>
    </location>
</feature>
<dbReference type="EMBL" id="WEGI01000003">
    <property type="protein sequence ID" value="MQY25921.1"/>
    <property type="molecule type" value="Genomic_DNA"/>
</dbReference>
<dbReference type="AlphaFoldDB" id="A0A7K0DK05"/>
<organism evidence="3 4">
    <name type="scientific">Nocardia aurantia</name>
    <dbReference type="NCBI Taxonomy" id="2585199"/>
    <lineage>
        <taxon>Bacteria</taxon>
        <taxon>Bacillati</taxon>
        <taxon>Actinomycetota</taxon>
        <taxon>Actinomycetes</taxon>
        <taxon>Mycobacteriales</taxon>
        <taxon>Nocardiaceae</taxon>
        <taxon>Nocardia</taxon>
    </lineage>
</organism>
<feature type="transmembrane region" description="Helical" evidence="1">
    <location>
        <begin position="28"/>
        <end position="48"/>
    </location>
</feature>
<dbReference type="Proteomes" id="UP000431401">
    <property type="component" value="Unassembled WGS sequence"/>
</dbReference>
<keyword evidence="4" id="KW-1185">Reference proteome</keyword>
<keyword evidence="1" id="KW-0812">Transmembrane</keyword>
<dbReference type="Pfam" id="PF02470">
    <property type="entry name" value="MlaD"/>
    <property type="match status" value="1"/>
</dbReference>
<evidence type="ECO:0000313" key="3">
    <source>
        <dbReference type="EMBL" id="MQY25921.1"/>
    </source>
</evidence>
<dbReference type="PANTHER" id="PTHR33371">
    <property type="entry name" value="INTERMEMBRANE PHOSPHOLIPID TRANSPORT SYSTEM BINDING PROTEIN MLAD-RELATED"/>
    <property type="match status" value="1"/>
</dbReference>
<gene>
    <name evidence="3" type="ORF">NRB56_14800</name>
</gene>
<protein>
    <recommendedName>
        <fullName evidence="2">Mce/MlaD domain-containing protein</fullName>
    </recommendedName>
</protein>
<dbReference type="PANTHER" id="PTHR33371:SF4">
    <property type="entry name" value="INTERMEMBRANE PHOSPHOLIPID TRANSPORT SYSTEM BINDING PROTEIN MLAD"/>
    <property type="match status" value="1"/>
</dbReference>
<proteinExistence type="predicted"/>
<keyword evidence="1" id="KW-0472">Membrane</keyword>
<accession>A0A7K0DK05</accession>
<keyword evidence="1" id="KW-1133">Transmembrane helix</keyword>
<evidence type="ECO:0000256" key="1">
    <source>
        <dbReference type="SAM" id="Phobius"/>
    </source>
</evidence>